<evidence type="ECO:0000256" key="6">
    <source>
        <dbReference type="SAM" id="MobiDB-lite"/>
    </source>
</evidence>
<protein>
    <recommendedName>
        <fullName evidence="7">WRKY domain-containing protein</fullName>
    </recommendedName>
</protein>
<keyword evidence="2" id="KW-0805">Transcription regulation</keyword>
<dbReference type="InterPro" id="IPR036576">
    <property type="entry name" value="WRKY_dom_sf"/>
</dbReference>
<evidence type="ECO:0000256" key="3">
    <source>
        <dbReference type="ARBA" id="ARBA00023125"/>
    </source>
</evidence>
<evidence type="ECO:0000313" key="8">
    <source>
        <dbReference type="EMBL" id="CAD1834288.1"/>
    </source>
</evidence>
<keyword evidence="3" id="KW-0238">DNA-binding</keyword>
<feature type="compositionally biased region" description="Basic and acidic residues" evidence="6">
    <location>
        <begin position="137"/>
        <end position="146"/>
    </location>
</feature>
<organism evidence="8">
    <name type="scientific">Ananas comosus var. bracteatus</name>
    <name type="common">red pineapple</name>
    <dbReference type="NCBI Taxonomy" id="296719"/>
    <lineage>
        <taxon>Eukaryota</taxon>
        <taxon>Viridiplantae</taxon>
        <taxon>Streptophyta</taxon>
        <taxon>Embryophyta</taxon>
        <taxon>Tracheophyta</taxon>
        <taxon>Spermatophyta</taxon>
        <taxon>Magnoliopsida</taxon>
        <taxon>Liliopsida</taxon>
        <taxon>Poales</taxon>
        <taxon>Bromeliaceae</taxon>
        <taxon>Bromelioideae</taxon>
        <taxon>Ananas</taxon>
    </lineage>
</organism>
<sequence length="346" mass="37967">MSGDKGASELYHDHALPFMPTSSLLHHEDLSSSLLFSNMQGATHRHDLSGAVDVAPYVMSFTDYLHGAVDYAALARGFDAVPDHGMLIGGCIDNSNSGAEKLTAPDAADGGGATPMTANSSVSSSSSEAAVGDEESDLCRKEKVKEEGEEEEEEEKEKIKEGEEGSEKSKKVSTNPKKKGEKRHREPRFAFMTKSEVDHLEDGYRWRKYGQKAVKNSPYPRSSLMQELLPVHDAEMRGEEAGGAVAPRPVDRDHDVRRPAHHQSPATFRGGMHHFAAPHAVPSCFMSQDFLVQQVANSMINHNGHQMGINPSLYLPSLQPTLQQHQFPDYGLLEDIVPSFIHSNQP</sequence>
<evidence type="ECO:0000256" key="1">
    <source>
        <dbReference type="ARBA" id="ARBA00004123"/>
    </source>
</evidence>
<reference evidence="8" key="1">
    <citation type="submission" date="2020-07" db="EMBL/GenBank/DDBJ databases">
        <authorList>
            <person name="Lin J."/>
        </authorList>
    </citation>
    <scope>NUCLEOTIDE SEQUENCE</scope>
</reference>
<feature type="region of interest" description="Disordered" evidence="6">
    <location>
        <begin position="241"/>
        <end position="271"/>
    </location>
</feature>
<dbReference type="GO" id="GO:0005634">
    <property type="term" value="C:nucleus"/>
    <property type="evidence" value="ECO:0007669"/>
    <property type="project" value="UniProtKB-SubCell"/>
</dbReference>
<dbReference type="PANTHER" id="PTHR31221">
    <property type="entry name" value="WRKY TRANSCRIPTION FACTOR PROTEIN 1-RELATED"/>
    <property type="match status" value="1"/>
</dbReference>
<dbReference type="InterPro" id="IPR044810">
    <property type="entry name" value="WRKY_plant"/>
</dbReference>
<comment type="subcellular location">
    <subcellularLocation>
        <location evidence="1">Nucleus</location>
    </subcellularLocation>
</comment>
<dbReference type="EMBL" id="LR862152">
    <property type="protein sequence ID" value="CAD1834288.1"/>
    <property type="molecule type" value="Genomic_DNA"/>
</dbReference>
<feature type="compositionally biased region" description="Basic and acidic residues" evidence="6">
    <location>
        <begin position="156"/>
        <end position="170"/>
    </location>
</feature>
<dbReference type="SUPFAM" id="SSF118290">
    <property type="entry name" value="WRKY DNA-binding domain"/>
    <property type="match status" value="1"/>
</dbReference>
<feature type="region of interest" description="Disordered" evidence="6">
    <location>
        <begin position="102"/>
        <end position="187"/>
    </location>
</feature>
<feature type="compositionally biased region" description="Basic and acidic residues" evidence="6">
    <location>
        <begin position="249"/>
        <end position="258"/>
    </location>
</feature>
<dbReference type="GO" id="GO:0003700">
    <property type="term" value="F:DNA-binding transcription factor activity"/>
    <property type="evidence" value="ECO:0007669"/>
    <property type="project" value="InterPro"/>
</dbReference>
<dbReference type="InterPro" id="IPR003657">
    <property type="entry name" value="WRKY_dom"/>
</dbReference>
<evidence type="ECO:0000256" key="2">
    <source>
        <dbReference type="ARBA" id="ARBA00023015"/>
    </source>
</evidence>
<dbReference type="SMART" id="SM00774">
    <property type="entry name" value="WRKY"/>
    <property type="match status" value="1"/>
</dbReference>
<gene>
    <name evidence="8" type="ORF">CB5_LOCUS17499</name>
</gene>
<dbReference type="Gene3D" id="2.20.25.80">
    <property type="entry name" value="WRKY domain"/>
    <property type="match status" value="1"/>
</dbReference>
<dbReference type="GO" id="GO:0043565">
    <property type="term" value="F:sequence-specific DNA binding"/>
    <property type="evidence" value="ECO:0007669"/>
    <property type="project" value="InterPro"/>
</dbReference>
<feature type="compositionally biased region" description="Low complexity" evidence="6">
    <location>
        <begin position="104"/>
        <end position="130"/>
    </location>
</feature>
<evidence type="ECO:0000256" key="5">
    <source>
        <dbReference type="ARBA" id="ARBA00023242"/>
    </source>
</evidence>
<keyword evidence="5" id="KW-0539">Nucleus</keyword>
<dbReference type="AlphaFoldDB" id="A0A6V7PUE0"/>
<feature type="domain" description="WRKY" evidence="7">
    <location>
        <begin position="195"/>
        <end position="278"/>
    </location>
</feature>
<evidence type="ECO:0000259" key="7">
    <source>
        <dbReference type="PROSITE" id="PS50811"/>
    </source>
</evidence>
<dbReference type="PANTHER" id="PTHR31221:SF358">
    <property type="entry name" value="WRKY TRANSCRIPTION FACTOR 71"/>
    <property type="match status" value="1"/>
</dbReference>
<keyword evidence="4" id="KW-0804">Transcription</keyword>
<dbReference type="PROSITE" id="PS50811">
    <property type="entry name" value="WRKY"/>
    <property type="match status" value="1"/>
</dbReference>
<accession>A0A6V7PUE0</accession>
<evidence type="ECO:0000256" key="4">
    <source>
        <dbReference type="ARBA" id="ARBA00023163"/>
    </source>
</evidence>
<dbReference type="Pfam" id="PF03106">
    <property type="entry name" value="WRKY"/>
    <property type="match status" value="1"/>
</dbReference>
<proteinExistence type="predicted"/>
<name>A0A6V7PUE0_ANACO</name>